<dbReference type="Proteomes" id="UP001150581">
    <property type="component" value="Unassembled WGS sequence"/>
</dbReference>
<accession>A0ACC1ITD8</accession>
<proteinExistence type="predicted"/>
<evidence type="ECO:0000313" key="2">
    <source>
        <dbReference type="Proteomes" id="UP001150581"/>
    </source>
</evidence>
<gene>
    <name evidence="1" type="ORF">LPJ66_001377</name>
</gene>
<sequence length="253" mass="26648">MRAASLAVFFTAAVVSAAPLAVRQTIVGQPDSGSDMVNGPTAINTPLVNNGELKDSSLDSSNSFNSAIIVNPENNKFVNHNENFNLYDNVFSNPEVNMVTGTVGRAVVGNDNEVFSAVLADAYPGLRFKRQAPVDSGNVNAPAAVSDTTFNSGALREGTAESGVSLDGAYIPNAVGNSVTQLSDNTEISGNEFVQPEFNTASNNNGPAMAGNDNVLIPINNQGMILNLDSSFFASRDAQQQALINSFIRPRLF</sequence>
<dbReference type="EMBL" id="JANBPG010000072">
    <property type="protein sequence ID" value="KAJ1900570.1"/>
    <property type="molecule type" value="Genomic_DNA"/>
</dbReference>
<keyword evidence="2" id="KW-1185">Reference proteome</keyword>
<evidence type="ECO:0000313" key="1">
    <source>
        <dbReference type="EMBL" id="KAJ1900570.1"/>
    </source>
</evidence>
<name>A0ACC1ITD8_9FUNG</name>
<protein>
    <submittedName>
        <fullName evidence="1">Uncharacterized protein</fullName>
    </submittedName>
</protein>
<organism evidence="1 2">
    <name type="scientific">Kickxella alabastrina</name>
    <dbReference type="NCBI Taxonomy" id="61397"/>
    <lineage>
        <taxon>Eukaryota</taxon>
        <taxon>Fungi</taxon>
        <taxon>Fungi incertae sedis</taxon>
        <taxon>Zoopagomycota</taxon>
        <taxon>Kickxellomycotina</taxon>
        <taxon>Kickxellomycetes</taxon>
        <taxon>Kickxellales</taxon>
        <taxon>Kickxellaceae</taxon>
        <taxon>Kickxella</taxon>
    </lineage>
</organism>
<reference evidence="1" key="1">
    <citation type="submission" date="2022-07" db="EMBL/GenBank/DDBJ databases">
        <title>Phylogenomic reconstructions and comparative analyses of Kickxellomycotina fungi.</title>
        <authorList>
            <person name="Reynolds N.K."/>
            <person name="Stajich J.E."/>
            <person name="Barry K."/>
            <person name="Grigoriev I.V."/>
            <person name="Crous P."/>
            <person name="Smith M.E."/>
        </authorList>
    </citation>
    <scope>NUCLEOTIDE SEQUENCE</scope>
    <source>
        <strain evidence="1">Benny 63K</strain>
    </source>
</reference>
<comment type="caution">
    <text evidence="1">The sequence shown here is derived from an EMBL/GenBank/DDBJ whole genome shotgun (WGS) entry which is preliminary data.</text>
</comment>